<dbReference type="EMBL" id="MU004439">
    <property type="protein sequence ID" value="KAF2650934.1"/>
    <property type="molecule type" value="Genomic_DNA"/>
</dbReference>
<accession>A0A6A6SXL1</accession>
<gene>
    <name evidence="2" type="ORF">K491DRAFT_696837</name>
</gene>
<keyword evidence="3" id="KW-1185">Reference proteome</keyword>
<dbReference type="AlphaFoldDB" id="A0A6A6SXL1"/>
<evidence type="ECO:0000313" key="2">
    <source>
        <dbReference type="EMBL" id="KAF2650934.1"/>
    </source>
</evidence>
<name>A0A6A6SXL1_9PLEO</name>
<feature type="region of interest" description="Disordered" evidence="1">
    <location>
        <begin position="1"/>
        <end position="43"/>
    </location>
</feature>
<dbReference type="OrthoDB" id="3914029at2759"/>
<sequence>MSSNEKNGGLPTYEDSIHSGPSQTPHLERLQPNRAHSPSRGQQILDRLTIVRSQQIREVIENHVIPTVERQASYGIAQTTIAIIPSDVPLQAPEPEKSEFSFDIASTKQVEVIGFSSNEEPLIVRLEGQKNRTEFWRPQANIDELERVLQDSLNTSPYLKPPSPVHKTPPAPARPVRRSIFGRIVDAVNQEERSPSGKPEVGTRAIAAGRQVLARARLEEICLRTVNEFGLYDTMSKQCIIIRVDARC</sequence>
<dbReference type="Proteomes" id="UP000799324">
    <property type="component" value="Unassembled WGS sequence"/>
</dbReference>
<reference evidence="2" key="1">
    <citation type="journal article" date="2020" name="Stud. Mycol.">
        <title>101 Dothideomycetes genomes: a test case for predicting lifestyles and emergence of pathogens.</title>
        <authorList>
            <person name="Haridas S."/>
            <person name="Albert R."/>
            <person name="Binder M."/>
            <person name="Bloem J."/>
            <person name="Labutti K."/>
            <person name="Salamov A."/>
            <person name="Andreopoulos B."/>
            <person name="Baker S."/>
            <person name="Barry K."/>
            <person name="Bills G."/>
            <person name="Bluhm B."/>
            <person name="Cannon C."/>
            <person name="Castanera R."/>
            <person name="Culley D."/>
            <person name="Daum C."/>
            <person name="Ezra D."/>
            <person name="Gonzalez J."/>
            <person name="Henrissat B."/>
            <person name="Kuo A."/>
            <person name="Liang C."/>
            <person name="Lipzen A."/>
            <person name="Lutzoni F."/>
            <person name="Magnuson J."/>
            <person name="Mondo S."/>
            <person name="Nolan M."/>
            <person name="Ohm R."/>
            <person name="Pangilinan J."/>
            <person name="Park H.-J."/>
            <person name="Ramirez L."/>
            <person name="Alfaro M."/>
            <person name="Sun H."/>
            <person name="Tritt A."/>
            <person name="Yoshinaga Y."/>
            <person name="Zwiers L.-H."/>
            <person name="Turgeon B."/>
            <person name="Goodwin S."/>
            <person name="Spatafora J."/>
            <person name="Crous P."/>
            <person name="Grigoriev I."/>
        </authorList>
    </citation>
    <scope>NUCLEOTIDE SEQUENCE</scope>
    <source>
        <strain evidence="2">CBS 122681</strain>
    </source>
</reference>
<organism evidence="2 3">
    <name type="scientific">Lophiostoma macrostomum CBS 122681</name>
    <dbReference type="NCBI Taxonomy" id="1314788"/>
    <lineage>
        <taxon>Eukaryota</taxon>
        <taxon>Fungi</taxon>
        <taxon>Dikarya</taxon>
        <taxon>Ascomycota</taxon>
        <taxon>Pezizomycotina</taxon>
        <taxon>Dothideomycetes</taxon>
        <taxon>Pleosporomycetidae</taxon>
        <taxon>Pleosporales</taxon>
        <taxon>Lophiostomataceae</taxon>
        <taxon>Lophiostoma</taxon>
    </lineage>
</organism>
<proteinExistence type="predicted"/>
<protein>
    <submittedName>
        <fullName evidence="2">Uncharacterized protein</fullName>
    </submittedName>
</protein>
<evidence type="ECO:0000313" key="3">
    <source>
        <dbReference type="Proteomes" id="UP000799324"/>
    </source>
</evidence>
<evidence type="ECO:0000256" key="1">
    <source>
        <dbReference type="SAM" id="MobiDB-lite"/>
    </source>
</evidence>